<keyword evidence="4" id="KW-1185">Reference proteome</keyword>
<dbReference type="PANTHER" id="PTHR34987:SF2">
    <property type="entry name" value="B, PUTATIVE (AFU_ORTHOLOGUE AFUA_7G05040)-RELATED"/>
    <property type="match status" value="1"/>
</dbReference>
<feature type="domain" description="Alpha-L-rhamnosidase C-terminal" evidence="2">
    <location>
        <begin position="716"/>
        <end position="779"/>
    </location>
</feature>
<dbReference type="InterPro" id="IPR012341">
    <property type="entry name" value="6hp_glycosidase-like_sf"/>
</dbReference>
<dbReference type="AlphaFoldDB" id="A0AAP2GST9"/>
<evidence type="ECO:0000313" key="3">
    <source>
        <dbReference type="EMBL" id="MBT1712151.1"/>
    </source>
</evidence>
<dbReference type="PANTHER" id="PTHR34987">
    <property type="entry name" value="C, PUTATIVE (AFU_ORTHOLOGUE AFUA_3G02880)-RELATED"/>
    <property type="match status" value="1"/>
</dbReference>
<dbReference type="Gene3D" id="2.60.120.260">
    <property type="entry name" value="Galactose-binding domain-like"/>
    <property type="match status" value="2"/>
</dbReference>
<name>A0AAP2GST9_9BACT</name>
<dbReference type="Pfam" id="PF17389">
    <property type="entry name" value="Bac_rhamnosid6H"/>
    <property type="match status" value="1"/>
</dbReference>
<proteinExistence type="predicted"/>
<dbReference type="InterPro" id="IPR008928">
    <property type="entry name" value="6-hairpin_glycosidase_sf"/>
</dbReference>
<gene>
    <name evidence="3" type="ORF">KK062_28175</name>
</gene>
<evidence type="ECO:0000259" key="1">
    <source>
        <dbReference type="Pfam" id="PF17389"/>
    </source>
</evidence>
<protein>
    <submittedName>
        <fullName evidence="3">Alpha-rhamnosidase</fullName>
    </submittedName>
</protein>
<dbReference type="Pfam" id="PF17390">
    <property type="entry name" value="Bac_rhamnosid_C"/>
    <property type="match status" value="1"/>
</dbReference>
<dbReference type="InterPro" id="IPR035398">
    <property type="entry name" value="Bac_rhamnosid_C"/>
</dbReference>
<dbReference type="GO" id="GO:0005975">
    <property type="term" value="P:carbohydrate metabolic process"/>
    <property type="evidence" value="ECO:0007669"/>
    <property type="project" value="InterPro"/>
</dbReference>
<dbReference type="SUPFAM" id="SSF48208">
    <property type="entry name" value="Six-hairpin glycosidases"/>
    <property type="match status" value="1"/>
</dbReference>
<dbReference type="RefSeq" id="WP_254087718.1">
    <property type="nucleotide sequence ID" value="NZ_JAHESE010000052.1"/>
</dbReference>
<dbReference type="Gene3D" id="1.50.10.10">
    <property type="match status" value="1"/>
</dbReference>
<dbReference type="EMBL" id="JAHESE010000052">
    <property type="protein sequence ID" value="MBT1712151.1"/>
    <property type="molecule type" value="Genomic_DNA"/>
</dbReference>
<dbReference type="InterPro" id="IPR035396">
    <property type="entry name" value="Bac_rhamnosid6H"/>
</dbReference>
<dbReference type="Proteomes" id="UP001319080">
    <property type="component" value="Unassembled WGS sequence"/>
</dbReference>
<sequence length="793" mass="89223">MAPEKAVGWFLSRSIIVIAFMYPGTRVGYCQSTKAPLTVRPWAAEWIAPPNITGNEYGVYYFRKNVVLAAKPATFVVYVSADNRYKLYVNDVLVSLGPARGDTYYWNYETVDLAPYLVSGKNTVAALVWNEAEYRPEAQISVRTGFIVQGSSQAEDVLNTNNTWKCFRDIGHQPIPGYFFSASKGEMVDMRQTVKGPWTAGNFDDANWPMAVKVLEGKLKGMAWGIDWALVPSLLPPREMTYQRILKLRSAQGINVPATFPEKKTPLTIPANTSVSLLLDQTFETNAYVTLNFSGGTDAGISLGYAETLYDKGSNGTRKSNRNDVDGKDFIGRKDSIISNGGKDQTFTTLNFRTYRYIKVFVKTKNDPLVIDDLYGTFTGYPFVQTAVFKTDNTEIKQIIDIGWRTARLNAWETYMDCPYYEQLQYIGDTRIQAMISYYNTDDDRLARNALTQIDHSRIAEGITRSCYPTKGTQIISPFSLWYIGMLHDYWMYRNDSDFVKDKLMGARGILDFFSKYQQADGSLKDTPYWTFVDWAGNMWGRIEGTDGSAAIYDLQLLLAYQWARDMEQTMGLKDLAAIYDEKALQLKATIQRKYWDPTRKLYADTKDRDAFSQHVNALAILAGIVESQDLPAVANGLLNDKSLNQCTIYFKYYLHQALAKAGRGDDYMSWLGIWRENIAMGLTTWAEDSSLPTVRSECHAWGASPNIEFFRTVLGVDSDAPGFARVKIEPHLGTLTNVAGEVPHPNGKISVEYVVAGGKSKINIHLPVKTTGILHWKAKTYVLKPGANAFVI</sequence>
<comment type="caution">
    <text evidence="3">The sequence shown here is derived from an EMBL/GenBank/DDBJ whole genome shotgun (WGS) entry which is preliminary data.</text>
</comment>
<evidence type="ECO:0000259" key="2">
    <source>
        <dbReference type="Pfam" id="PF17390"/>
    </source>
</evidence>
<accession>A0AAP2GST9</accession>
<organism evidence="3 4">
    <name type="scientific">Dawidia cretensis</name>
    <dbReference type="NCBI Taxonomy" id="2782350"/>
    <lineage>
        <taxon>Bacteria</taxon>
        <taxon>Pseudomonadati</taxon>
        <taxon>Bacteroidota</taxon>
        <taxon>Cytophagia</taxon>
        <taxon>Cytophagales</taxon>
        <taxon>Chryseotaleaceae</taxon>
        <taxon>Dawidia</taxon>
    </lineage>
</organism>
<reference evidence="3 4" key="1">
    <citation type="submission" date="2021-05" db="EMBL/GenBank/DDBJ databases">
        <title>A Polyphasic approach of four new species of the genus Ohtaekwangia: Ohtaekwangia histidinii sp. nov., Ohtaekwangia cretensis sp. nov., Ohtaekwangia indiensis sp. nov., Ohtaekwangia reichenbachii sp. nov. from diverse environment.</title>
        <authorList>
            <person name="Octaviana S."/>
        </authorList>
    </citation>
    <scope>NUCLEOTIDE SEQUENCE [LARGE SCALE GENOMIC DNA]</scope>
    <source>
        <strain evidence="3 4">PWU5</strain>
    </source>
</reference>
<dbReference type="Gene3D" id="2.60.420.10">
    <property type="entry name" value="Maltose phosphorylase, domain 3"/>
    <property type="match status" value="1"/>
</dbReference>
<feature type="domain" description="Alpha-L-rhamnosidase six-hairpin glycosidase" evidence="1">
    <location>
        <begin position="385"/>
        <end position="707"/>
    </location>
</feature>
<evidence type="ECO:0000313" key="4">
    <source>
        <dbReference type="Proteomes" id="UP001319080"/>
    </source>
</evidence>